<evidence type="ECO:0000313" key="5">
    <source>
        <dbReference type="Proteomes" id="UP000481861"/>
    </source>
</evidence>
<dbReference type="Proteomes" id="UP000481861">
    <property type="component" value="Unassembled WGS sequence"/>
</dbReference>
<protein>
    <recommendedName>
        <fullName evidence="6">Ferric oxidoreductase domain-containing protein</fullName>
    </recommendedName>
</protein>
<dbReference type="AlphaFoldDB" id="A0A7C8IDI8"/>
<comment type="caution">
    <text evidence="4">The sequence shown here is derived from an EMBL/GenBank/DDBJ whole genome shotgun (WGS) entry which is preliminary data.</text>
</comment>
<name>A0A7C8IDI8_9PLEO</name>
<feature type="chain" id="PRO_5028986395" description="Ferric oxidoreductase domain-containing protein" evidence="3">
    <location>
        <begin position="27"/>
        <end position="202"/>
    </location>
</feature>
<keyword evidence="2" id="KW-0812">Transmembrane</keyword>
<evidence type="ECO:0000256" key="2">
    <source>
        <dbReference type="SAM" id="Phobius"/>
    </source>
</evidence>
<accession>A0A7C8IDI8</accession>
<evidence type="ECO:0000313" key="4">
    <source>
        <dbReference type="EMBL" id="KAF2871430.1"/>
    </source>
</evidence>
<keyword evidence="5" id="KW-1185">Reference proteome</keyword>
<gene>
    <name evidence="4" type="ORF">BDV95DRAFT_40689</name>
</gene>
<evidence type="ECO:0000256" key="3">
    <source>
        <dbReference type="SAM" id="SignalP"/>
    </source>
</evidence>
<proteinExistence type="predicted"/>
<organism evidence="4 5">
    <name type="scientific">Massariosphaeria phaeospora</name>
    <dbReference type="NCBI Taxonomy" id="100035"/>
    <lineage>
        <taxon>Eukaryota</taxon>
        <taxon>Fungi</taxon>
        <taxon>Dikarya</taxon>
        <taxon>Ascomycota</taxon>
        <taxon>Pezizomycotina</taxon>
        <taxon>Dothideomycetes</taxon>
        <taxon>Pleosporomycetidae</taxon>
        <taxon>Pleosporales</taxon>
        <taxon>Pleosporales incertae sedis</taxon>
        <taxon>Massariosphaeria</taxon>
    </lineage>
</organism>
<evidence type="ECO:0008006" key="6">
    <source>
        <dbReference type="Google" id="ProtNLM"/>
    </source>
</evidence>
<dbReference type="EMBL" id="JAADJZ010000011">
    <property type="protein sequence ID" value="KAF2871430.1"/>
    <property type="molecule type" value="Genomic_DNA"/>
</dbReference>
<feature type="region of interest" description="Disordered" evidence="1">
    <location>
        <begin position="180"/>
        <end position="202"/>
    </location>
</feature>
<keyword evidence="2" id="KW-1133">Transmembrane helix</keyword>
<evidence type="ECO:0000256" key="1">
    <source>
        <dbReference type="SAM" id="MobiDB-lite"/>
    </source>
</evidence>
<reference evidence="4 5" key="1">
    <citation type="submission" date="2020-01" db="EMBL/GenBank/DDBJ databases">
        <authorList>
            <consortium name="DOE Joint Genome Institute"/>
            <person name="Haridas S."/>
            <person name="Albert R."/>
            <person name="Binder M."/>
            <person name="Bloem J."/>
            <person name="Labutti K."/>
            <person name="Salamov A."/>
            <person name="Andreopoulos B."/>
            <person name="Baker S.E."/>
            <person name="Barry K."/>
            <person name="Bills G."/>
            <person name="Bluhm B.H."/>
            <person name="Cannon C."/>
            <person name="Castanera R."/>
            <person name="Culley D.E."/>
            <person name="Daum C."/>
            <person name="Ezra D."/>
            <person name="Gonzalez J.B."/>
            <person name="Henrissat B."/>
            <person name="Kuo A."/>
            <person name="Liang C."/>
            <person name="Lipzen A."/>
            <person name="Lutzoni F."/>
            <person name="Magnuson J."/>
            <person name="Mondo S."/>
            <person name="Nolan M."/>
            <person name="Ohm R."/>
            <person name="Pangilinan J."/>
            <person name="Park H.-J.H."/>
            <person name="Ramirez L."/>
            <person name="Alfaro M."/>
            <person name="Sun H."/>
            <person name="Tritt A."/>
            <person name="Yoshinaga Y."/>
            <person name="Zwiers L.-H.L."/>
            <person name="Turgeon B.G."/>
            <person name="Goodwin S.B."/>
            <person name="Spatafora J.W."/>
            <person name="Crous P.W."/>
            <person name="Grigoriev I.V."/>
        </authorList>
    </citation>
    <scope>NUCLEOTIDE SEQUENCE [LARGE SCALE GENOMIC DNA]</scope>
    <source>
        <strain evidence="4 5">CBS 611.86</strain>
    </source>
</reference>
<feature type="transmembrane region" description="Helical" evidence="2">
    <location>
        <begin position="81"/>
        <end position="109"/>
    </location>
</feature>
<feature type="transmembrane region" description="Helical" evidence="2">
    <location>
        <begin position="129"/>
        <end position="153"/>
    </location>
</feature>
<keyword evidence="3" id="KW-0732">Signal</keyword>
<keyword evidence="2" id="KW-0472">Membrane</keyword>
<feature type="signal peptide" evidence="3">
    <location>
        <begin position="1"/>
        <end position="26"/>
    </location>
</feature>
<sequence length="202" mass="22866">MNNTSEAKRSELKLLLLLLLWCACRRLGSDRWMHRGHRIGAWRRRAMLAESLFALLAHNLARRSSPLGPNIMGIPKPCQGVDYRSVVCLNLLGGVVVCYCPGLLVIAAIEAPIRFKHIFTCSIHIHSLYLRLLFCALHAAVVLLFVFLCFVYAQYRIYDVFSRISTIGVCRTREHHSTQAPRLYLPPSQQPASRCSHEGHSS</sequence>